<sequence length="686" mass="71871">MASTPENEFDSDTPLESPSSPPISPAPNANASPAPSLDSPRPAIRSMSTSAPNPMTTSSTPLGVVNAARKPRAQAPTISSRGSGLNVSQDILARIQAVHLGRQNPPPRGAPGRQPGISPTTDRPIAGRQGPVPPGGPLMAGPGGIPSNFRLPPGAKPSMTNIQSAPAVPGLRLGGGQKPSLAEKRGLKLPGGLPGATPSNSPAPPAGRKKPGLTLSQMNGDKPAAQNEAPEQETMISKYAEYLDAKTGSLRFKGKAVLNSEGVRFASGTTFNISLEEVDTLDELGKGNYGTVYKVKHSRPRIRRPGQGLAGNKAAPGSPTRKSAEGDESSSTAGKSAAGTGVVMAMKEIRLELDDAKFAAIIMELDILHRCISPYIIDFYGAFFQEGAVYICMEFMDGGSIDKLYGDGIPETVLRKITLATTMGLKSLKDEHNIIHRDVKPTNILINTRGQVKICDFGVSGNLVASIAKTNIGCQSYMAPERISSGGIAQAGANPGGGTYSVQSDIWSLGLTIIECAMGRYPYPPETYNNIFSQLSAIVDGEPPDLPEEGFSEAARNFVRGCLNKIPNLRPTYAMLLQHAWLAPLVKPATITEEDEEEAEANDSSASPRSAGSKGPPESAEVVADKEVAGWVKDALEKKKNGRLGKGAQRPALHAAPLDAVSSPSHNGVNDLNSPPFPADATAEST</sequence>
<feature type="region of interest" description="Disordered" evidence="7">
    <location>
        <begin position="297"/>
        <end position="335"/>
    </location>
</feature>
<keyword evidence="10" id="KW-1185">Reference proteome</keyword>
<evidence type="ECO:0000313" key="10">
    <source>
        <dbReference type="Proteomes" id="UP000800200"/>
    </source>
</evidence>
<evidence type="ECO:0000256" key="7">
    <source>
        <dbReference type="SAM" id="MobiDB-lite"/>
    </source>
</evidence>
<dbReference type="OrthoDB" id="10252354at2759"/>
<comment type="similarity">
    <text evidence="5">Belongs to the protein kinase superfamily. STE Ser/Thr protein kinase family. MAP kinase kinase subfamily.</text>
</comment>
<dbReference type="AlphaFoldDB" id="A0A6A6EUI8"/>
<protein>
    <recommendedName>
        <fullName evidence="6">mitogen-activated protein kinase kinase</fullName>
        <ecNumber evidence="6">2.7.12.2</ecNumber>
    </recommendedName>
</protein>
<reference evidence="9" key="1">
    <citation type="journal article" date="2020" name="Stud. Mycol.">
        <title>101 Dothideomycetes genomes: a test case for predicting lifestyles and emergence of pathogens.</title>
        <authorList>
            <person name="Haridas S."/>
            <person name="Albert R."/>
            <person name="Binder M."/>
            <person name="Bloem J."/>
            <person name="Labutti K."/>
            <person name="Salamov A."/>
            <person name="Andreopoulos B."/>
            <person name="Baker S."/>
            <person name="Barry K."/>
            <person name="Bills G."/>
            <person name="Bluhm B."/>
            <person name="Cannon C."/>
            <person name="Castanera R."/>
            <person name="Culley D."/>
            <person name="Daum C."/>
            <person name="Ezra D."/>
            <person name="Gonzalez J."/>
            <person name="Henrissat B."/>
            <person name="Kuo A."/>
            <person name="Liang C."/>
            <person name="Lipzen A."/>
            <person name="Lutzoni F."/>
            <person name="Magnuson J."/>
            <person name="Mondo S."/>
            <person name="Nolan M."/>
            <person name="Ohm R."/>
            <person name="Pangilinan J."/>
            <person name="Park H.-J."/>
            <person name="Ramirez L."/>
            <person name="Alfaro M."/>
            <person name="Sun H."/>
            <person name="Tritt A."/>
            <person name="Yoshinaga Y."/>
            <person name="Zwiers L.-H."/>
            <person name="Turgeon B."/>
            <person name="Goodwin S."/>
            <person name="Spatafora J."/>
            <person name="Crous P."/>
            <person name="Grigoriev I."/>
        </authorList>
    </citation>
    <scope>NUCLEOTIDE SEQUENCE</scope>
    <source>
        <strain evidence="9">CBS 207.26</strain>
    </source>
</reference>
<feature type="compositionally biased region" description="Low complexity" evidence="7">
    <location>
        <begin position="26"/>
        <end position="40"/>
    </location>
</feature>
<dbReference type="Gene3D" id="3.30.200.20">
    <property type="entry name" value="Phosphorylase Kinase, domain 1"/>
    <property type="match status" value="1"/>
</dbReference>
<accession>A0A6A6EUI8</accession>
<dbReference type="PROSITE" id="PS50011">
    <property type="entry name" value="PROTEIN_KINASE_DOM"/>
    <property type="match status" value="1"/>
</dbReference>
<proteinExistence type="inferred from homology"/>
<dbReference type="InterPro" id="IPR000719">
    <property type="entry name" value="Prot_kinase_dom"/>
</dbReference>
<feature type="domain" description="Protein kinase" evidence="8">
    <location>
        <begin position="278"/>
        <end position="582"/>
    </location>
</feature>
<dbReference type="FunFam" id="1.10.510.10:FF:000433">
    <property type="entry name" value="MAP kinase kinase PBS2"/>
    <property type="match status" value="1"/>
</dbReference>
<dbReference type="PANTHER" id="PTHR48013:SF25">
    <property type="entry name" value="MAP KINASE KINASE PBS2"/>
    <property type="match status" value="1"/>
</dbReference>
<feature type="compositionally biased region" description="Polar residues" evidence="7">
    <location>
        <begin position="76"/>
        <end position="89"/>
    </location>
</feature>
<organism evidence="9 10">
    <name type="scientific">Zopfia rhizophila CBS 207.26</name>
    <dbReference type="NCBI Taxonomy" id="1314779"/>
    <lineage>
        <taxon>Eukaryota</taxon>
        <taxon>Fungi</taxon>
        <taxon>Dikarya</taxon>
        <taxon>Ascomycota</taxon>
        <taxon>Pezizomycotina</taxon>
        <taxon>Dothideomycetes</taxon>
        <taxon>Dothideomycetes incertae sedis</taxon>
        <taxon>Zopfiaceae</taxon>
        <taxon>Zopfia</taxon>
    </lineage>
</organism>
<dbReference type="GO" id="GO:0004708">
    <property type="term" value="F:MAP kinase kinase activity"/>
    <property type="evidence" value="ECO:0007669"/>
    <property type="project" value="UniProtKB-EC"/>
</dbReference>
<dbReference type="SUPFAM" id="SSF56112">
    <property type="entry name" value="Protein kinase-like (PK-like)"/>
    <property type="match status" value="1"/>
</dbReference>
<gene>
    <name evidence="9" type="ORF">K469DRAFT_547063</name>
</gene>
<name>A0A6A6EUI8_9PEZI</name>
<evidence type="ECO:0000313" key="9">
    <source>
        <dbReference type="EMBL" id="KAF2194418.1"/>
    </source>
</evidence>
<dbReference type="GO" id="GO:0005524">
    <property type="term" value="F:ATP binding"/>
    <property type="evidence" value="ECO:0007669"/>
    <property type="project" value="UniProtKB-KW"/>
</dbReference>
<evidence type="ECO:0000256" key="4">
    <source>
        <dbReference type="ARBA" id="ARBA00022840"/>
    </source>
</evidence>
<dbReference type="Gene3D" id="1.10.510.10">
    <property type="entry name" value="Transferase(Phosphotransferase) domain 1"/>
    <property type="match status" value="1"/>
</dbReference>
<dbReference type="Proteomes" id="UP000800200">
    <property type="component" value="Unassembled WGS sequence"/>
</dbReference>
<feature type="region of interest" description="Disordered" evidence="7">
    <location>
        <begin position="1"/>
        <end position="212"/>
    </location>
</feature>
<keyword evidence="3 9" id="KW-0418">Kinase</keyword>
<evidence type="ECO:0000256" key="1">
    <source>
        <dbReference type="ARBA" id="ARBA00022679"/>
    </source>
</evidence>
<dbReference type="PROSITE" id="PS00108">
    <property type="entry name" value="PROTEIN_KINASE_ST"/>
    <property type="match status" value="1"/>
</dbReference>
<keyword evidence="4" id="KW-0067">ATP-binding</keyword>
<keyword evidence="2" id="KW-0547">Nucleotide-binding</keyword>
<evidence type="ECO:0000256" key="3">
    <source>
        <dbReference type="ARBA" id="ARBA00022777"/>
    </source>
</evidence>
<feature type="compositionally biased region" description="Polar residues" evidence="7">
    <location>
        <begin position="662"/>
        <end position="673"/>
    </location>
</feature>
<evidence type="ECO:0000259" key="8">
    <source>
        <dbReference type="PROSITE" id="PS50011"/>
    </source>
</evidence>
<dbReference type="GO" id="GO:0071474">
    <property type="term" value="P:cellular hyperosmotic response"/>
    <property type="evidence" value="ECO:0007669"/>
    <property type="project" value="TreeGrafter"/>
</dbReference>
<keyword evidence="1" id="KW-0808">Transferase</keyword>
<dbReference type="EC" id="2.7.12.2" evidence="6"/>
<feature type="region of interest" description="Disordered" evidence="7">
    <location>
        <begin position="593"/>
        <end position="686"/>
    </location>
</feature>
<evidence type="ECO:0000256" key="2">
    <source>
        <dbReference type="ARBA" id="ARBA00022741"/>
    </source>
</evidence>
<dbReference type="EMBL" id="ML994611">
    <property type="protein sequence ID" value="KAF2194418.1"/>
    <property type="molecule type" value="Genomic_DNA"/>
</dbReference>
<evidence type="ECO:0000256" key="6">
    <source>
        <dbReference type="ARBA" id="ARBA00038999"/>
    </source>
</evidence>
<evidence type="ECO:0000256" key="5">
    <source>
        <dbReference type="ARBA" id="ARBA00038035"/>
    </source>
</evidence>
<dbReference type="InterPro" id="IPR008271">
    <property type="entry name" value="Ser/Thr_kinase_AS"/>
</dbReference>
<dbReference type="InterPro" id="IPR011009">
    <property type="entry name" value="Kinase-like_dom_sf"/>
</dbReference>
<dbReference type="Pfam" id="PF00069">
    <property type="entry name" value="Pkinase"/>
    <property type="match status" value="1"/>
</dbReference>
<dbReference type="PANTHER" id="PTHR48013">
    <property type="entry name" value="DUAL SPECIFICITY MITOGEN-ACTIVATED PROTEIN KINASE KINASE 5-RELATED"/>
    <property type="match status" value="1"/>
</dbReference>
<feature type="compositionally biased region" description="Polar residues" evidence="7">
    <location>
        <begin position="46"/>
        <end position="61"/>
    </location>
</feature>
<dbReference type="SMART" id="SM00220">
    <property type="entry name" value="S_TKc"/>
    <property type="match status" value="1"/>
</dbReference>
<feature type="compositionally biased region" description="Basic and acidic residues" evidence="7">
    <location>
        <begin position="623"/>
        <end position="639"/>
    </location>
</feature>